<comment type="similarity">
    <text evidence="2">Belongs to the VKOR family.</text>
</comment>
<keyword evidence="13" id="KW-1185">Reference proteome</keyword>
<protein>
    <submittedName>
        <fullName evidence="12">Vitamin K epoxide reductase</fullName>
    </submittedName>
</protein>
<gene>
    <name evidence="12" type="ORF">N869_06390</name>
</gene>
<proteinExistence type="inferred from homology"/>
<evidence type="ECO:0000256" key="5">
    <source>
        <dbReference type="ARBA" id="ARBA00022989"/>
    </source>
</evidence>
<feature type="transmembrane region" description="Helical" evidence="10">
    <location>
        <begin position="110"/>
        <end position="127"/>
    </location>
</feature>
<dbReference type="Proteomes" id="UP000054314">
    <property type="component" value="Unassembled WGS sequence"/>
</dbReference>
<keyword evidence="5 10" id="KW-1133">Transmembrane helix</keyword>
<sequence>MTMPTATLSRLTTPAAPVLEPRPLANRLIWAFFAVAVLGWTASALLSAIHFWVLPIPEGVPTRGPMAVMTSPWAYVGPVPLATIGAVYYIGMMAAAAMWLYTKNPLLEKVLLPVTASGVAFSAYFVYLQLGVIGEICPFCMVSAAATTALFVIELVVKRMGGAVTAPPVNPALAWPVMVAVPLVMALVAMFSLTVLPLPGR</sequence>
<keyword evidence="4" id="KW-0874">Quinone</keyword>
<evidence type="ECO:0000256" key="9">
    <source>
        <dbReference type="ARBA" id="ARBA00023284"/>
    </source>
</evidence>
<feature type="transmembrane region" description="Helical" evidence="10">
    <location>
        <begin position="173"/>
        <end position="196"/>
    </location>
</feature>
<evidence type="ECO:0000256" key="1">
    <source>
        <dbReference type="ARBA" id="ARBA00004141"/>
    </source>
</evidence>
<dbReference type="PANTHER" id="PTHR34573:SF1">
    <property type="entry name" value="VITAMIN K EPOXIDE REDUCTASE DOMAIN-CONTAINING PROTEIN"/>
    <property type="match status" value="1"/>
</dbReference>
<dbReference type="AlphaFoldDB" id="A0A0A0BNW1"/>
<comment type="caution">
    <text evidence="12">The sequence shown here is derived from an EMBL/GenBank/DDBJ whole genome shotgun (WGS) entry which is preliminary data.</text>
</comment>
<feature type="transmembrane region" description="Helical" evidence="10">
    <location>
        <begin position="133"/>
        <end position="153"/>
    </location>
</feature>
<dbReference type="Pfam" id="PF07884">
    <property type="entry name" value="VKOR"/>
    <property type="match status" value="1"/>
</dbReference>
<comment type="subcellular location">
    <subcellularLocation>
        <location evidence="1">Membrane</location>
        <topology evidence="1">Multi-pass membrane protein</topology>
    </subcellularLocation>
</comment>
<keyword evidence="8" id="KW-1015">Disulfide bond</keyword>
<accession>A0A0A0BNW1</accession>
<keyword evidence="7 10" id="KW-0472">Membrane</keyword>
<keyword evidence="9" id="KW-0676">Redox-active center</keyword>
<dbReference type="GO" id="GO:0048038">
    <property type="term" value="F:quinone binding"/>
    <property type="evidence" value="ECO:0007669"/>
    <property type="project" value="UniProtKB-KW"/>
</dbReference>
<keyword evidence="3 10" id="KW-0812">Transmembrane</keyword>
<evidence type="ECO:0000313" key="13">
    <source>
        <dbReference type="Proteomes" id="UP000054314"/>
    </source>
</evidence>
<dbReference type="Gene3D" id="1.20.1440.130">
    <property type="entry name" value="VKOR domain"/>
    <property type="match status" value="1"/>
</dbReference>
<dbReference type="CDD" id="cd10546">
    <property type="entry name" value="VKOR"/>
    <property type="match status" value="1"/>
</dbReference>
<feature type="transmembrane region" description="Helical" evidence="10">
    <location>
        <begin position="28"/>
        <end position="53"/>
    </location>
</feature>
<evidence type="ECO:0000256" key="10">
    <source>
        <dbReference type="SAM" id="Phobius"/>
    </source>
</evidence>
<dbReference type="InterPro" id="IPR038354">
    <property type="entry name" value="VKOR_sf"/>
</dbReference>
<evidence type="ECO:0000256" key="2">
    <source>
        <dbReference type="ARBA" id="ARBA00006214"/>
    </source>
</evidence>
<dbReference type="RefSeq" id="WP_052105518.1">
    <property type="nucleotide sequence ID" value="NZ_AXCZ01000178.1"/>
</dbReference>
<reference evidence="12 13" key="1">
    <citation type="submission" date="2013-08" db="EMBL/GenBank/DDBJ databases">
        <title>Genome sequencing of Cellulomonas bogoriensis 69B4.</title>
        <authorList>
            <person name="Chen F."/>
            <person name="Li Y."/>
            <person name="Wang G."/>
        </authorList>
    </citation>
    <scope>NUCLEOTIDE SEQUENCE [LARGE SCALE GENOMIC DNA]</scope>
    <source>
        <strain evidence="12 13">69B4</strain>
    </source>
</reference>
<dbReference type="PANTHER" id="PTHR34573">
    <property type="entry name" value="VKC DOMAIN-CONTAINING PROTEIN"/>
    <property type="match status" value="1"/>
</dbReference>
<feature type="transmembrane region" description="Helical" evidence="10">
    <location>
        <begin position="73"/>
        <end position="101"/>
    </location>
</feature>
<evidence type="ECO:0000256" key="4">
    <source>
        <dbReference type="ARBA" id="ARBA00022719"/>
    </source>
</evidence>
<dbReference type="GO" id="GO:0016491">
    <property type="term" value="F:oxidoreductase activity"/>
    <property type="evidence" value="ECO:0007669"/>
    <property type="project" value="UniProtKB-KW"/>
</dbReference>
<dbReference type="InterPro" id="IPR012932">
    <property type="entry name" value="VKOR"/>
</dbReference>
<dbReference type="SMART" id="SM00756">
    <property type="entry name" value="VKc"/>
    <property type="match status" value="1"/>
</dbReference>
<evidence type="ECO:0000256" key="7">
    <source>
        <dbReference type="ARBA" id="ARBA00023136"/>
    </source>
</evidence>
<dbReference type="GO" id="GO:0016020">
    <property type="term" value="C:membrane"/>
    <property type="evidence" value="ECO:0007669"/>
    <property type="project" value="UniProtKB-SubCell"/>
</dbReference>
<evidence type="ECO:0000256" key="3">
    <source>
        <dbReference type="ARBA" id="ARBA00022692"/>
    </source>
</evidence>
<dbReference type="EMBL" id="AXCZ01000178">
    <property type="protein sequence ID" value="KGM09640.1"/>
    <property type="molecule type" value="Genomic_DNA"/>
</dbReference>
<evidence type="ECO:0000256" key="8">
    <source>
        <dbReference type="ARBA" id="ARBA00023157"/>
    </source>
</evidence>
<name>A0A0A0BNW1_9CELL</name>
<keyword evidence="6" id="KW-0560">Oxidoreductase</keyword>
<organism evidence="12 13">
    <name type="scientific">Cellulomonas bogoriensis 69B4 = DSM 16987</name>
    <dbReference type="NCBI Taxonomy" id="1386082"/>
    <lineage>
        <taxon>Bacteria</taxon>
        <taxon>Bacillati</taxon>
        <taxon>Actinomycetota</taxon>
        <taxon>Actinomycetes</taxon>
        <taxon>Micrococcales</taxon>
        <taxon>Cellulomonadaceae</taxon>
        <taxon>Cellulomonas</taxon>
    </lineage>
</organism>
<feature type="domain" description="Vitamin K epoxide reductase" evidence="11">
    <location>
        <begin position="25"/>
        <end position="159"/>
    </location>
</feature>
<evidence type="ECO:0000313" key="12">
    <source>
        <dbReference type="EMBL" id="KGM09640.1"/>
    </source>
</evidence>
<evidence type="ECO:0000256" key="6">
    <source>
        <dbReference type="ARBA" id="ARBA00023002"/>
    </source>
</evidence>
<evidence type="ECO:0000259" key="11">
    <source>
        <dbReference type="SMART" id="SM00756"/>
    </source>
</evidence>